<dbReference type="Proteomes" id="UP000507470">
    <property type="component" value="Unassembled WGS sequence"/>
</dbReference>
<evidence type="ECO:0000313" key="3">
    <source>
        <dbReference type="Proteomes" id="UP000507470"/>
    </source>
</evidence>
<feature type="transmembrane region" description="Helical" evidence="1">
    <location>
        <begin position="248"/>
        <end position="266"/>
    </location>
</feature>
<name>A0A6J8BEN5_MYTCO</name>
<organism evidence="2 3">
    <name type="scientific">Mytilus coruscus</name>
    <name type="common">Sea mussel</name>
    <dbReference type="NCBI Taxonomy" id="42192"/>
    <lineage>
        <taxon>Eukaryota</taxon>
        <taxon>Metazoa</taxon>
        <taxon>Spiralia</taxon>
        <taxon>Lophotrochozoa</taxon>
        <taxon>Mollusca</taxon>
        <taxon>Bivalvia</taxon>
        <taxon>Autobranchia</taxon>
        <taxon>Pteriomorphia</taxon>
        <taxon>Mytilida</taxon>
        <taxon>Mytiloidea</taxon>
        <taxon>Mytilidae</taxon>
        <taxon>Mytilinae</taxon>
        <taxon>Mytilus</taxon>
    </lineage>
</organism>
<keyword evidence="1" id="KW-0812">Transmembrane</keyword>
<dbReference type="OrthoDB" id="10051649at2759"/>
<accession>A0A6J8BEN5</accession>
<reference evidence="2 3" key="1">
    <citation type="submission" date="2020-06" db="EMBL/GenBank/DDBJ databases">
        <authorList>
            <person name="Li R."/>
            <person name="Bekaert M."/>
        </authorList>
    </citation>
    <scope>NUCLEOTIDE SEQUENCE [LARGE SCALE GENOMIC DNA]</scope>
    <source>
        <strain evidence="3">wild</strain>
    </source>
</reference>
<protein>
    <submittedName>
        <fullName evidence="2">Uncharacterized protein</fullName>
    </submittedName>
</protein>
<dbReference type="EMBL" id="CACVKT020003176">
    <property type="protein sequence ID" value="CAC5382103.1"/>
    <property type="molecule type" value="Genomic_DNA"/>
</dbReference>
<keyword evidence="1" id="KW-1133">Transmembrane helix</keyword>
<evidence type="ECO:0000256" key="1">
    <source>
        <dbReference type="SAM" id="Phobius"/>
    </source>
</evidence>
<sequence>MHYYNKQNNKCERIYRNNKNVFYQVYYKITVEQEKVDQIKLKCSIECMLYDYFRVEDGICSYFKRILSDVQCCYLSDWYHPQEIKNVTHHEYMIGVNFLVTVFHDQTMYVEAMSSSFVEIFEDKSIALEPISRKELDLVPDFTKFDYFDNGLYYDTDYYNTHDDQCFADYKTITIVSNFFCPRIKLNSNEVQLSNSYLTILNTKKDYEINGVLQIENDFLVCLDDNTTYNSGSGKTKSQTQKTKIEKILSLICSIISITSLALTMIV</sequence>
<proteinExistence type="predicted"/>
<evidence type="ECO:0000313" key="2">
    <source>
        <dbReference type="EMBL" id="CAC5382103.1"/>
    </source>
</evidence>
<keyword evidence="1" id="KW-0472">Membrane</keyword>
<dbReference type="AlphaFoldDB" id="A0A6J8BEN5"/>
<gene>
    <name evidence="2" type="ORF">MCOR_17964</name>
</gene>
<keyword evidence="3" id="KW-1185">Reference proteome</keyword>